<keyword evidence="3" id="KW-1185">Reference proteome</keyword>
<accession>A0AAV9UR57</accession>
<organism evidence="2 3">
    <name type="scientific">Orbilia brochopaga</name>
    <dbReference type="NCBI Taxonomy" id="3140254"/>
    <lineage>
        <taxon>Eukaryota</taxon>
        <taxon>Fungi</taxon>
        <taxon>Dikarya</taxon>
        <taxon>Ascomycota</taxon>
        <taxon>Pezizomycotina</taxon>
        <taxon>Orbiliomycetes</taxon>
        <taxon>Orbiliales</taxon>
        <taxon>Orbiliaceae</taxon>
        <taxon>Orbilia</taxon>
    </lineage>
</organism>
<name>A0AAV9UR57_9PEZI</name>
<feature type="compositionally biased region" description="Low complexity" evidence="1">
    <location>
        <begin position="258"/>
        <end position="280"/>
    </location>
</feature>
<reference evidence="2 3" key="1">
    <citation type="submission" date="2019-10" db="EMBL/GenBank/DDBJ databases">
        <authorList>
            <person name="Palmer J.M."/>
        </authorList>
    </citation>
    <scope>NUCLEOTIDE SEQUENCE [LARGE SCALE GENOMIC DNA]</scope>
    <source>
        <strain evidence="2 3">TWF696</strain>
    </source>
</reference>
<feature type="region of interest" description="Disordered" evidence="1">
    <location>
        <begin position="1"/>
        <end position="39"/>
    </location>
</feature>
<dbReference type="AlphaFoldDB" id="A0AAV9UR57"/>
<evidence type="ECO:0000256" key="1">
    <source>
        <dbReference type="SAM" id="MobiDB-lite"/>
    </source>
</evidence>
<feature type="compositionally biased region" description="Low complexity" evidence="1">
    <location>
        <begin position="189"/>
        <end position="213"/>
    </location>
</feature>
<feature type="compositionally biased region" description="Polar residues" evidence="1">
    <location>
        <begin position="18"/>
        <end position="35"/>
    </location>
</feature>
<evidence type="ECO:0000313" key="3">
    <source>
        <dbReference type="Proteomes" id="UP001375240"/>
    </source>
</evidence>
<proteinExistence type="predicted"/>
<protein>
    <submittedName>
        <fullName evidence="2">Uncharacterized protein</fullName>
    </submittedName>
</protein>
<dbReference type="EMBL" id="JAVHNQ010000005">
    <property type="protein sequence ID" value="KAK6346966.1"/>
    <property type="molecule type" value="Genomic_DNA"/>
</dbReference>
<feature type="region of interest" description="Disordered" evidence="1">
    <location>
        <begin position="252"/>
        <end position="280"/>
    </location>
</feature>
<evidence type="ECO:0000313" key="2">
    <source>
        <dbReference type="EMBL" id="KAK6346966.1"/>
    </source>
</evidence>
<feature type="region of interest" description="Disordered" evidence="1">
    <location>
        <begin position="180"/>
        <end position="231"/>
    </location>
</feature>
<comment type="caution">
    <text evidence="2">The sequence shown here is derived from an EMBL/GenBank/DDBJ whole genome shotgun (WGS) entry which is preliminary data.</text>
</comment>
<gene>
    <name evidence="2" type="ORF">TWF696_007061</name>
</gene>
<dbReference type="Proteomes" id="UP001375240">
    <property type="component" value="Unassembled WGS sequence"/>
</dbReference>
<sequence length="386" mass="41892">MNPTMAGNRPAGPIAFSPGQNTHSQPPSTPVSNSNLAAQQQQQLLIQKAHESQMDKSRVTLLLEINAELLRESLNLQSAKAAAAATPDSPEDLKALEKNYNECMHRLKVNLAYLAAMADRRTATLPPSPALLAPPSNLPSLNEPYKRLQALFPNLNGTPQAAHSRGNSQTVLGNPNLKAAMQSQQPQLAHSPQTQQPQPPQASASQHAVSQPQALPPQTPLQPAAVSQNQSGSIAPAMMQNVLQNHIHPGAMANMNHMPQMSQMSPHQQQQLQQIQQIQQQQVLNRQQQQNPQMGMHQQQPSQMNMNPMNFNPGFYLQQAHMQAQMMRPQQNPRMMAVTNAAGMASAGMMAPTLTPSMPGIDPMFGSGDMNWNFGMQGNWGMGGGG</sequence>